<reference evidence="1" key="1">
    <citation type="journal article" date="2020" name="Stud. Mycol.">
        <title>101 Dothideomycetes genomes: a test case for predicting lifestyles and emergence of pathogens.</title>
        <authorList>
            <person name="Haridas S."/>
            <person name="Albert R."/>
            <person name="Binder M."/>
            <person name="Bloem J."/>
            <person name="Labutti K."/>
            <person name="Salamov A."/>
            <person name="Andreopoulos B."/>
            <person name="Baker S."/>
            <person name="Barry K."/>
            <person name="Bills G."/>
            <person name="Bluhm B."/>
            <person name="Cannon C."/>
            <person name="Castanera R."/>
            <person name="Culley D."/>
            <person name="Daum C."/>
            <person name="Ezra D."/>
            <person name="Gonzalez J."/>
            <person name="Henrissat B."/>
            <person name="Kuo A."/>
            <person name="Liang C."/>
            <person name="Lipzen A."/>
            <person name="Lutzoni F."/>
            <person name="Magnuson J."/>
            <person name="Mondo S."/>
            <person name="Nolan M."/>
            <person name="Ohm R."/>
            <person name="Pangilinan J."/>
            <person name="Park H.-J."/>
            <person name="Ramirez L."/>
            <person name="Alfaro M."/>
            <person name="Sun H."/>
            <person name="Tritt A."/>
            <person name="Yoshinaga Y."/>
            <person name="Zwiers L.-H."/>
            <person name="Turgeon B."/>
            <person name="Goodwin S."/>
            <person name="Spatafora J."/>
            <person name="Crous P."/>
            <person name="Grigoriev I."/>
        </authorList>
    </citation>
    <scope>NUCLEOTIDE SEQUENCE</scope>
    <source>
        <strain evidence="1">CBS 627.86</strain>
    </source>
</reference>
<evidence type="ECO:0000313" key="1">
    <source>
        <dbReference type="EMBL" id="KAF2105825.1"/>
    </source>
</evidence>
<dbReference type="EMBL" id="ML977371">
    <property type="protein sequence ID" value="KAF2105825.1"/>
    <property type="molecule type" value="Genomic_DNA"/>
</dbReference>
<protein>
    <submittedName>
        <fullName evidence="1">Uncharacterized protein</fullName>
    </submittedName>
</protein>
<keyword evidence="2" id="KW-1185">Reference proteome</keyword>
<gene>
    <name evidence="1" type="ORF">BDV96DRAFT_355698</name>
</gene>
<evidence type="ECO:0000313" key="2">
    <source>
        <dbReference type="Proteomes" id="UP000799770"/>
    </source>
</evidence>
<dbReference type="AlphaFoldDB" id="A0A6A5YFJ1"/>
<organism evidence="1 2">
    <name type="scientific">Lophiotrema nucula</name>
    <dbReference type="NCBI Taxonomy" id="690887"/>
    <lineage>
        <taxon>Eukaryota</taxon>
        <taxon>Fungi</taxon>
        <taxon>Dikarya</taxon>
        <taxon>Ascomycota</taxon>
        <taxon>Pezizomycotina</taxon>
        <taxon>Dothideomycetes</taxon>
        <taxon>Pleosporomycetidae</taxon>
        <taxon>Pleosporales</taxon>
        <taxon>Lophiotremataceae</taxon>
        <taxon>Lophiotrema</taxon>
    </lineage>
</organism>
<dbReference type="Proteomes" id="UP000799770">
    <property type="component" value="Unassembled WGS sequence"/>
</dbReference>
<accession>A0A6A5YFJ1</accession>
<sequence length="206" mass="23438">MIPTSLSRTLQFGLHSHVRSSRAWARAPSSETPTRLHILHISATFASSIFAILSIESSQFPNYDSLAACAVDAQSRRPKIILHYAAPVLNPHHSFLNHLSGAQYRIVRPEDQCEQAWRRILPCTTVHDRTHCLRYPADRYVLQRTARVQKSLPVSNAQCGGRWRGGSQNYKRAKLWMGSSETFKFDGFLGDRYARLKRANLESPKH</sequence>
<name>A0A6A5YFJ1_9PLEO</name>
<proteinExistence type="predicted"/>